<proteinExistence type="inferred from homology"/>
<dbReference type="GO" id="GO:0004519">
    <property type="term" value="F:endonuclease activity"/>
    <property type="evidence" value="ECO:0007669"/>
    <property type="project" value="UniProtKB-KW"/>
</dbReference>
<organism evidence="5 6">
    <name type="scientific">SAR86 cluster bacterium</name>
    <dbReference type="NCBI Taxonomy" id="2030880"/>
    <lineage>
        <taxon>Bacteria</taxon>
        <taxon>Pseudomonadati</taxon>
        <taxon>Pseudomonadota</taxon>
        <taxon>Gammaproteobacteria</taxon>
        <taxon>SAR86 cluster</taxon>
    </lineage>
</organism>
<evidence type="ECO:0000313" key="6">
    <source>
        <dbReference type="Proteomes" id="UP000228987"/>
    </source>
</evidence>
<reference evidence="6" key="1">
    <citation type="submission" date="2017-08" db="EMBL/GenBank/DDBJ databases">
        <title>A dynamic microbial community with high functional redundancy inhabits the cold, oxic subseafloor aquifer.</title>
        <authorList>
            <person name="Tully B.J."/>
            <person name="Wheat C.G."/>
            <person name="Glazer B.T."/>
            <person name="Huber J.A."/>
        </authorList>
    </citation>
    <scope>NUCLEOTIDE SEQUENCE [LARGE SCALE GENOMIC DNA]</scope>
</reference>
<comment type="caution">
    <text evidence="5">The sequence shown here is derived from an EMBL/GenBank/DDBJ whole genome shotgun (WGS) entry which is preliminary data.</text>
</comment>
<dbReference type="GO" id="GO:0003677">
    <property type="term" value="F:DNA binding"/>
    <property type="evidence" value="ECO:0007669"/>
    <property type="project" value="UniProtKB-KW"/>
</dbReference>
<keyword evidence="3" id="KW-0238">DNA-binding</keyword>
<dbReference type="PANTHER" id="PTHR30408:SF12">
    <property type="entry name" value="TYPE I RESTRICTION ENZYME MJAVIII SPECIFICITY SUBUNIT"/>
    <property type="match status" value="1"/>
</dbReference>
<evidence type="ECO:0000256" key="3">
    <source>
        <dbReference type="ARBA" id="ARBA00023125"/>
    </source>
</evidence>
<dbReference type="Pfam" id="PF01420">
    <property type="entry name" value="Methylase_S"/>
    <property type="match status" value="1"/>
</dbReference>
<feature type="domain" description="Type I restriction modification DNA specificity" evidence="4">
    <location>
        <begin position="3"/>
        <end position="176"/>
    </location>
</feature>
<keyword evidence="5" id="KW-0378">Hydrolase</keyword>
<dbReference type="AlphaFoldDB" id="A0A2A5CIW8"/>
<name>A0A2A5CIW8_9GAMM</name>
<dbReference type="Proteomes" id="UP000228987">
    <property type="component" value="Unassembled WGS sequence"/>
</dbReference>
<evidence type="ECO:0000256" key="2">
    <source>
        <dbReference type="ARBA" id="ARBA00022747"/>
    </source>
</evidence>
<gene>
    <name evidence="5" type="ORF">COA71_00090</name>
</gene>
<evidence type="ECO:0000259" key="4">
    <source>
        <dbReference type="Pfam" id="PF01420"/>
    </source>
</evidence>
<dbReference type="Gene3D" id="3.90.220.20">
    <property type="entry name" value="DNA methylase specificity domains"/>
    <property type="match status" value="2"/>
</dbReference>
<evidence type="ECO:0000313" key="5">
    <source>
        <dbReference type="EMBL" id="PCJ43316.1"/>
    </source>
</evidence>
<dbReference type="InterPro" id="IPR044946">
    <property type="entry name" value="Restrct_endonuc_typeI_TRD_sf"/>
</dbReference>
<dbReference type="InterPro" id="IPR052021">
    <property type="entry name" value="Type-I_RS_S_subunit"/>
</dbReference>
<protein>
    <submittedName>
        <fullName evidence="5">Restriction endonuclease subunit S</fullName>
    </submittedName>
</protein>
<comment type="similarity">
    <text evidence="1">Belongs to the type-I restriction system S methylase family.</text>
</comment>
<accession>A0A2A5CIW8</accession>
<evidence type="ECO:0000256" key="1">
    <source>
        <dbReference type="ARBA" id="ARBA00010923"/>
    </source>
</evidence>
<keyword evidence="2" id="KW-0680">Restriction system</keyword>
<dbReference type="InterPro" id="IPR000055">
    <property type="entry name" value="Restrct_endonuc_typeI_TRD"/>
</dbReference>
<dbReference type="GO" id="GO:0009307">
    <property type="term" value="P:DNA restriction-modification system"/>
    <property type="evidence" value="ECO:0007669"/>
    <property type="project" value="UniProtKB-KW"/>
</dbReference>
<dbReference type="EMBL" id="NVWI01000001">
    <property type="protein sequence ID" value="PCJ43316.1"/>
    <property type="molecule type" value="Genomic_DNA"/>
</dbReference>
<dbReference type="PANTHER" id="PTHR30408">
    <property type="entry name" value="TYPE-1 RESTRICTION ENZYME ECOKI SPECIFICITY PROTEIN"/>
    <property type="match status" value="1"/>
</dbReference>
<keyword evidence="5" id="KW-0255">Endonuclease</keyword>
<dbReference type="Gene3D" id="1.10.287.1120">
    <property type="entry name" value="Bipartite methylase S protein"/>
    <property type="match status" value="1"/>
</dbReference>
<dbReference type="CDD" id="cd17287">
    <property type="entry name" value="RMtype1_S_EcoN10ORF171P_TRD2-CR2_like"/>
    <property type="match status" value="1"/>
</dbReference>
<sequence length="341" mass="38425">MIPNEWDVLPIEAIANVSSGGTPNRKENEYWGGNVPWVTTSEVQFNKIIGTKQKITQLGLKNSSAKLYPAGTILLAMYGQGKTRGQVAILGIEASTNQACAAIQLNKETCIDYYFYFLQSQYENIRNLSNSGGQKNLSGSLVKSLKVPIPPILEQIEIAKIISTWDQAIDTTKQLITNSKAQQKFLMQNLMTGKKRLQGFNDKWLEYRFNKIFDRIKIKNSINNSNVLTISGKDGLVSQKSYFKKIIASDNLEGYTLLQHGDFAYNKSYSNGYPYGAIKPLEKYAAGIVSSLYICFSLINPSKHNHDFFRHFFEGGYFNKEIYSIAQEGARNHGLLKCELY</sequence>
<dbReference type="SUPFAM" id="SSF116734">
    <property type="entry name" value="DNA methylase specificity domain"/>
    <property type="match status" value="2"/>
</dbReference>
<keyword evidence="5" id="KW-0540">Nuclease</keyword>